<evidence type="ECO:0000313" key="3">
    <source>
        <dbReference type="Proteomes" id="UP001623349"/>
    </source>
</evidence>
<feature type="compositionally biased region" description="Basic and acidic residues" evidence="1">
    <location>
        <begin position="163"/>
        <end position="174"/>
    </location>
</feature>
<protein>
    <submittedName>
        <fullName evidence="2">Testis-specific expressed protein 55</fullName>
    </submittedName>
</protein>
<sequence>MEEPPDESLNHENTAQTPDNQKTNTEGAGQALHKGSDHAGVGSSEPTGDKVSGQAANAGSRQTDRRTSEEAEQRLPGHAERKASQQAERRLSERRTSQQRPSLSEGKASEKIDGQAPLPSGRKTSEQTGQETSEHDDLISSDDADYLPGKSQRQVNQVGYWTEDSHDQHRLSEEVEKEYTKVRHTTEKQAGYRSYYKTLAHIESRSLTDIHDTRETDHRVQPCTFEESETELRSKVSTTEETESATTIPAYNPRDTELTTDTQSSHDKLPSITTKVYYSSSPEKMKTTEFTSVGDVTTEFEQRKTSQRGSQSYRRRFPPIVYDDPYQIALCYMEKHNILQVFQITENLVYEMPDDPLRFMLDQDI</sequence>
<feature type="region of interest" description="Disordered" evidence="1">
    <location>
        <begin position="1"/>
        <end position="174"/>
    </location>
</feature>
<dbReference type="Pfam" id="PF17819">
    <property type="entry name" value="Tex55"/>
    <property type="match status" value="1"/>
</dbReference>
<evidence type="ECO:0000256" key="1">
    <source>
        <dbReference type="SAM" id="MobiDB-lite"/>
    </source>
</evidence>
<feature type="compositionally biased region" description="Basic and acidic residues" evidence="1">
    <location>
        <begin position="62"/>
        <end position="96"/>
    </location>
</feature>
<dbReference type="InterPro" id="IPR040760">
    <property type="entry name" value="Tex55"/>
</dbReference>
<dbReference type="CDD" id="cd22975">
    <property type="entry name" value="DD_TEX55"/>
    <property type="match status" value="1"/>
</dbReference>
<dbReference type="EMBL" id="BAAFST010000016">
    <property type="protein sequence ID" value="GAB1300278.1"/>
    <property type="molecule type" value="Genomic_DNA"/>
</dbReference>
<feature type="region of interest" description="Disordered" evidence="1">
    <location>
        <begin position="217"/>
        <end position="267"/>
    </location>
</feature>
<dbReference type="PANTHER" id="PTHR47110:SF1">
    <property type="entry name" value="TESTIS-SPECIFIC EXPRESSED PROTEIN 55"/>
    <property type="match status" value="1"/>
</dbReference>
<keyword evidence="3" id="KW-1185">Reference proteome</keyword>
<gene>
    <name evidence="2" type="ORF">APTSU1_001551600</name>
</gene>
<comment type="caution">
    <text evidence="2">The sequence shown here is derived from an EMBL/GenBank/DDBJ whole genome shotgun (WGS) entry which is preliminary data.</text>
</comment>
<accession>A0ABQ0FM01</accession>
<evidence type="ECO:0000313" key="2">
    <source>
        <dbReference type="EMBL" id="GAB1300278.1"/>
    </source>
</evidence>
<name>A0ABQ0FM01_APOSI</name>
<feature type="compositionally biased region" description="Polar residues" evidence="1">
    <location>
        <begin position="11"/>
        <end position="27"/>
    </location>
</feature>
<dbReference type="Proteomes" id="UP001623349">
    <property type="component" value="Unassembled WGS sequence"/>
</dbReference>
<dbReference type="PANTHER" id="PTHR47110">
    <property type="entry name" value="TESTIS-SPECIFIC EXPRESSED PROTEIN 55"/>
    <property type="match status" value="1"/>
</dbReference>
<organism evidence="2 3">
    <name type="scientific">Apodemus speciosus</name>
    <name type="common">Large Japanese field mouse</name>
    <dbReference type="NCBI Taxonomy" id="105296"/>
    <lineage>
        <taxon>Eukaryota</taxon>
        <taxon>Metazoa</taxon>
        <taxon>Chordata</taxon>
        <taxon>Craniata</taxon>
        <taxon>Vertebrata</taxon>
        <taxon>Euteleostomi</taxon>
        <taxon>Mammalia</taxon>
        <taxon>Eutheria</taxon>
        <taxon>Euarchontoglires</taxon>
        <taxon>Glires</taxon>
        <taxon>Rodentia</taxon>
        <taxon>Myomorpha</taxon>
        <taxon>Muroidea</taxon>
        <taxon>Muridae</taxon>
        <taxon>Murinae</taxon>
        <taxon>Apodemus</taxon>
    </lineage>
</organism>
<dbReference type="InterPro" id="IPR048377">
    <property type="entry name" value="TEX55_DD"/>
</dbReference>
<proteinExistence type="predicted"/>
<reference evidence="2 3" key="1">
    <citation type="submission" date="2024-08" db="EMBL/GenBank/DDBJ databases">
        <title>The draft genome of Apodemus speciosus.</title>
        <authorList>
            <person name="Nabeshima K."/>
            <person name="Suzuki S."/>
            <person name="Onuma M."/>
        </authorList>
    </citation>
    <scope>NUCLEOTIDE SEQUENCE [LARGE SCALE GENOMIC DNA]</scope>
    <source>
        <strain evidence="2">IB14-021</strain>
    </source>
</reference>